<dbReference type="Proteomes" id="UP000814128">
    <property type="component" value="Unassembled WGS sequence"/>
</dbReference>
<feature type="non-terminal residue" evidence="1">
    <location>
        <position position="216"/>
    </location>
</feature>
<reference evidence="1" key="1">
    <citation type="submission" date="2021-02" db="EMBL/GenBank/DDBJ databases">
        <authorList>
            <consortium name="DOE Joint Genome Institute"/>
            <person name="Ahrendt S."/>
            <person name="Looney B.P."/>
            <person name="Miyauchi S."/>
            <person name="Morin E."/>
            <person name="Drula E."/>
            <person name="Courty P.E."/>
            <person name="Chicoki N."/>
            <person name="Fauchery L."/>
            <person name="Kohler A."/>
            <person name="Kuo A."/>
            <person name="Labutti K."/>
            <person name="Pangilinan J."/>
            <person name="Lipzen A."/>
            <person name="Riley R."/>
            <person name="Andreopoulos W."/>
            <person name="He G."/>
            <person name="Johnson J."/>
            <person name="Barry K.W."/>
            <person name="Grigoriev I.V."/>
            <person name="Nagy L."/>
            <person name="Hibbett D."/>
            <person name="Henrissat B."/>
            <person name="Matheny P.B."/>
            <person name="Labbe J."/>
            <person name="Martin F."/>
        </authorList>
    </citation>
    <scope>NUCLEOTIDE SEQUENCE</scope>
    <source>
        <strain evidence="1">EC-137</strain>
    </source>
</reference>
<organism evidence="1 2">
    <name type="scientific">Vararia minispora EC-137</name>
    <dbReference type="NCBI Taxonomy" id="1314806"/>
    <lineage>
        <taxon>Eukaryota</taxon>
        <taxon>Fungi</taxon>
        <taxon>Dikarya</taxon>
        <taxon>Basidiomycota</taxon>
        <taxon>Agaricomycotina</taxon>
        <taxon>Agaricomycetes</taxon>
        <taxon>Russulales</taxon>
        <taxon>Lachnocladiaceae</taxon>
        <taxon>Vararia</taxon>
    </lineage>
</organism>
<evidence type="ECO:0000313" key="1">
    <source>
        <dbReference type="EMBL" id="KAI0036734.1"/>
    </source>
</evidence>
<gene>
    <name evidence="1" type="ORF">K488DRAFT_35066</name>
</gene>
<name>A0ACB8QY02_9AGAM</name>
<feature type="non-terminal residue" evidence="1">
    <location>
        <position position="1"/>
    </location>
</feature>
<protein>
    <submittedName>
        <fullName evidence="1">Uncharacterized protein</fullName>
    </submittedName>
</protein>
<comment type="caution">
    <text evidence="1">The sequence shown here is derived from an EMBL/GenBank/DDBJ whole genome shotgun (WGS) entry which is preliminary data.</text>
</comment>
<dbReference type="EMBL" id="MU273468">
    <property type="protein sequence ID" value="KAI0036734.1"/>
    <property type="molecule type" value="Genomic_DNA"/>
</dbReference>
<reference evidence="1" key="2">
    <citation type="journal article" date="2022" name="New Phytol.">
        <title>Evolutionary transition to the ectomycorrhizal habit in the genomes of a hyperdiverse lineage of mushroom-forming fungi.</title>
        <authorList>
            <person name="Looney B."/>
            <person name="Miyauchi S."/>
            <person name="Morin E."/>
            <person name="Drula E."/>
            <person name="Courty P.E."/>
            <person name="Kohler A."/>
            <person name="Kuo A."/>
            <person name="LaButti K."/>
            <person name="Pangilinan J."/>
            <person name="Lipzen A."/>
            <person name="Riley R."/>
            <person name="Andreopoulos W."/>
            <person name="He G."/>
            <person name="Johnson J."/>
            <person name="Nolan M."/>
            <person name="Tritt A."/>
            <person name="Barry K.W."/>
            <person name="Grigoriev I.V."/>
            <person name="Nagy L.G."/>
            <person name="Hibbett D."/>
            <person name="Henrissat B."/>
            <person name="Matheny P.B."/>
            <person name="Labbe J."/>
            <person name="Martin F.M."/>
        </authorList>
    </citation>
    <scope>NUCLEOTIDE SEQUENCE</scope>
    <source>
        <strain evidence="1">EC-137</strain>
    </source>
</reference>
<keyword evidence="2" id="KW-1185">Reference proteome</keyword>
<accession>A0ACB8QY02</accession>
<evidence type="ECO:0000313" key="2">
    <source>
        <dbReference type="Proteomes" id="UP000814128"/>
    </source>
</evidence>
<proteinExistence type="predicted"/>
<sequence>AVASLIPLRREDVSNVEDSCPICLLSFKSILEGRVSGLAGESSTALTKIEACGHVFCVDDLSEWIRGRHGTCPACRYPFLPELRPLDSDDESSDGGEYIPGEHDIDVETDYETDFEDGLDYDTMDTEGDVLPNLGDEQLSPRVAAYVRRMRSAMALDVDEEWMDGTSADDEEHWSLTDDESTSPSEGEVSPGEHHFGMDPNIQVRLNSEGQYAIDE</sequence>